<sequence>MKPSQAWYPAARESLRGGVWDNNNDADLSFELRQDERLHPGQQLNVDFTSPGRLYGADFQVRDHTLSGGVWLYNTRDTDLNQNCGLPSTDHVSTESPGKSTVPGQFQMAPGGERRKSTQELSNQKPEASVEELEQRLNNLRGFKL</sequence>
<dbReference type="AlphaFoldDB" id="A0A7E5VB63"/>
<dbReference type="OrthoDB" id="10250120at2759"/>
<name>A0A7E5VB63_TRINI</name>
<protein>
    <submittedName>
        <fullName evidence="3">Uncharacterized protein LOC113492280</fullName>
    </submittedName>
</protein>
<evidence type="ECO:0000313" key="2">
    <source>
        <dbReference type="Proteomes" id="UP000322000"/>
    </source>
</evidence>
<dbReference type="RefSeq" id="XP_026725521.1">
    <property type="nucleotide sequence ID" value="XM_026869720.1"/>
</dbReference>
<feature type="compositionally biased region" description="Polar residues" evidence="1">
    <location>
        <begin position="87"/>
        <end position="104"/>
    </location>
</feature>
<keyword evidence="2" id="KW-1185">Reference proteome</keyword>
<reference evidence="3" key="1">
    <citation type="submission" date="2025-08" db="UniProtKB">
        <authorList>
            <consortium name="RefSeq"/>
        </authorList>
    </citation>
    <scope>IDENTIFICATION</scope>
</reference>
<evidence type="ECO:0000313" key="3">
    <source>
        <dbReference type="RefSeq" id="XP_026725521.1"/>
    </source>
</evidence>
<accession>A0A7E5VB63</accession>
<evidence type="ECO:0000256" key="1">
    <source>
        <dbReference type="SAM" id="MobiDB-lite"/>
    </source>
</evidence>
<organism evidence="2 3">
    <name type="scientific">Trichoplusia ni</name>
    <name type="common">Cabbage looper</name>
    <dbReference type="NCBI Taxonomy" id="7111"/>
    <lineage>
        <taxon>Eukaryota</taxon>
        <taxon>Metazoa</taxon>
        <taxon>Ecdysozoa</taxon>
        <taxon>Arthropoda</taxon>
        <taxon>Hexapoda</taxon>
        <taxon>Insecta</taxon>
        <taxon>Pterygota</taxon>
        <taxon>Neoptera</taxon>
        <taxon>Endopterygota</taxon>
        <taxon>Lepidoptera</taxon>
        <taxon>Glossata</taxon>
        <taxon>Ditrysia</taxon>
        <taxon>Noctuoidea</taxon>
        <taxon>Noctuidae</taxon>
        <taxon>Plusiinae</taxon>
        <taxon>Trichoplusia</taxon>
    </lineage>
</organism>
<dbReference type="InParanoid" id="A0A7E5VB63"/>
<dbReference type="Proteomes" id="UP000322000">
    <property type="component" value="Chromosome 3"/>
</dbReference>
<dbReference type="KEGG" id="tnl:113492280"/>
<gene>
    <name evidence="3" type="primary">LOC113492280</name>
</gene>
<proteinExistence type="predicted"/>
<feature type="region of interest" description="Disordered" evidence="1">
    <location>
        <begin position="87"/>
        <end position="134"/>
    </location>
</feature>
<dbReference type="GeneID" id="113492280"/>